<feature type="compositionally biased region" description="Acidic residues" evidence="5">
    <location>
        <begin position="760"/>
        <end position="771"/>
    </location>
</feature>
<reference evidence="7" key="1">
    <citation type="submission" date="2022-11" db="EMBL/GenBank/DDBJ databases">
        <authorList>
            <person name="Morgan W.R."/>
            <person name="Tartar A."/>
        </authorList>
    </citation>
    <scope>NUCLEOTIDE SEQUENCE</scope>
    <source>
        <strain evidence="7">ARSEF 373</strain>
    </source>
</reference>
<keyword evidence="3" id="KW-0234">DNA repair</keyword>
<dbReference type="Pfam" id="PF12253">
    <property type="entry name" value="CAF1A_dimeriz"/>
    <property type="match status" value="1"/>
</dbReference>
<feature type="compositionally biased region" description="Polar residues" evidence="5">
    <location>
        <begin position="197"/>
        <end position="215"/>
    </location>
</feature>
<gene>
    <name evidence="7" type="ORF">N0F65_011809</name>
</gene>
<feature type="region of interest" description="Disordered" evidence="5">
    <location>
        <begin position="538"/>
        <end position="565"/>
    </location>
</feature>
<name>A0AAV2YR57_9STRA</name>
<sequence>MAEQKRKQASIAAFFSPMGSKAKPKAPATGGDNSVKATKRPRSPLTAAATATSLAKSMMIVIGDTPDVTQATAKAAVKSTAKKTTKRKPKAAKRLMATMTDEDGDESMMEASPHMVTTGTADQDDSSDDMGIALEAVDESESAEPQRTMDGDGADTADATSHDGDAVAIIAIDDSVTREDKGNDHSALDAEEEGKETASSTERGRAKSNSSNSQTLRKRRIGTSPAAGDSVVTASAQPKAKRRATKDKVTAANTGKANTSPLKTDESAEPKRIVVADPLVQARIDTYVNKINDLSTQCSKFVTGEGPVDVAMQDALGLGHDIRLELTKPIAPLIEGACALSAAVSKQETEAGKLPAAGSIELNDALKSYISRMIQGRSTGLSCMCKELATAVVEAGEASDGRMLTNWTSDLTLALELEVKMLAQRVNYGVKPPKANPYEDTSADALWTWEVGLVDKYFNEESQKLIKRMRKHRRRVGQQLKSLARVVQLLQQTPIDETKVSAEEAKVSRFVMTVESEVQKARERERREVEKAQALEDKKRLEEEKQQAKLEEKRRKDKELEEEKLQASKRRKSLVSYFRSIDASSTETDAMAPTQTKEEVAASERSELMSRMDREVAFLVSSVGKEPTSPGKRTLGFQALFPSLATRTKSLVSGSTGSWSGRRRRDPKLGIMKFLQFHENYRPAYYGTFSKRSTIFRRGRRPFAQYSEFDYSVDSDDEWEEEEPGESLSDADSDNDDSDDDALDYGDKWLAYEDEVDYMSDTNMDDDDADPDAPRAKQLQHAPGRKGGNKKTKLVRLEPQIIGPYFCDDGTCSEHFGGAYAVQQLAPPQFESALYKLGVERARLRQEQEAAKKAKEAAKAAAKMTAKAAGKDAAKNAMDTASTPASTKKDATKASTTKASPPAKSPAKLNVNGQTASRSTPAKSPKAKKAKRVAATLDDDVQAAGPHADVSTVVKPKASKETSKKVTPKESAKKATTKPTTASISKWLQPKVADEKPSDADKAPPRMSESPQVIDVVSADESAETAGDDGNSSDDVRVVAPPVDHPYEI</sequence>
<reference evidence="7" key="2">
    <citation type="journal article" date="2023" name="Microbiol Resour">
        <title>Decontamination and Annotation of the Draft Genome Sequence of the Oomycete Lagenidium giganteum ARSEF 373.</title>
        <authorList>
            <person name="Morgan W.R."/>
            <person name="Tartar A."/>
        </authorList>
    </citation>
    <scope>NUCLEOTIDE SEQUENCE</scope>
    <source>
        <strain evidence="7">ARSEF 373</strain>
    </source>
</reference>
<evidence type="ECO:0000256" key="2">
    <source>
        <dbReference type="ARBA" id="ARBA00022763"/>
    </source>
</evidence>
<dbReference type="EMBL" id="DAKRPA010000163">
    <property type="protein sequence ID" value="DAZ96585.1"/>
    <property type="molecule type" value="Genomic_DNA"/>
</dbReference>
<feature type="compositionally biased region" description="Low complexity" evidence="5">
    <location>
        <begin position="875"/>
        <end position="886"/>
    </location>
</feature>
<feature type="region of interest" description="Disordered" evidence="5">
    <location>
        <begin position="1"/>
        <end position="49"/>
    </location>
</feature>
<dbReference type="GO" id="GO:0006281">
    <property type="term" value="P:DNA repair"/>
    <property type="evidence" value="ECO:0007669"/>
    <property type="project" value="UniProtKB-KW"/>
</dbReference>
<feature type="region of interest" description="Disordered" evidence="5">
    <location>
        <begin position="114"/>
        <end position="268"/>
    </location>
</feature>
<feature type="compositionally biased region" description="Basic and acidic residues" evidence="5">
    <location>
        <begin position="992"/>
        <end position="1004"/>
    </location>
</feature>
<protein>
    <recommendedName>
        <fullName evidence="6">Chromatin assembly factor 1 subunit A dimerization domain-containing protein</fullName>
    </recommendedName>
</protein>
<evidence type="ECO:0000256" key="5">
    <source>
        <dbReference type="SAM" id="MobiDB-lite"/>
    </source>
</evidence>
<feature type="compositionally biased region" description="Basic and acidic residues" evidence="5">
    <location>
        <begin position="846"/>
        <end position="858"/>
    </location>
</feature>
<feature type="region of interest" description="Disordered" evidence="5">
    <location>
        <begin position="846"/>
        <end position="1049"/>
    </location>
</feature>
<feature type="region of interest" description="Disordered" evidence="5">
    <location>
        <begin position="760"/>
        <end position="793"/>
    </location>
</feature>
<dbReference type="GO" id="GO:0033186">
    <property type="term" value="C:CAF-1 complex"/>
    <property type="evidence" value="ECO:0007669"/>
    <property type="project" value="TreeGrafter"/>
</dbReference>
<feature type="compositionally biased region" description="Low complexity" evidence="5">
    <location>
        <begin position="977"/>
        <end position="986"/>
    </location>
</feature>
<feature type="compositionally biased region" description="Polar residues" evidence="5">
    <location>
        <begin position="251"/>
        <end position="262"/>
    </location>
</feature>
<comment type="subcellular location">
    <subcellularLocation>
        <location evidence="1">Nucleus</location>
    </subcellularLocation>
</comment>
<evidence type="ECO:0000259" key="6">
    <source>
        <dbReference type="Pfam" id="PF12253"/>
    </source>
</evidence>
<evidence type="ECO:0000256" key="3">
    <source>
        <dbReference type="ARBA" id="ARBA00023204"/>
    </source>
</evidence>
<dbReference type="Proteomes" id="UP001146120">
    <property type="component" value="Unassembled WGS sequence"/>
</dbReference>
<keyword evidence="2" id="KW-0227">DNA damage</keyword>
<dbReference type="GO" id="GO:0006334">
    <property type="term" value="P:nucleosome assembly"/>
    <property type="evidence" value="ECO:0007669"/>
    <property type="project" value="TreeGrafter"/>
</dbReference>
<feature type="compositionally biased region" description="Basic and acidic residues" evidence="5">
    <location>
        <begin position="175"/>
        <end position="188"/>
    </location>
</feature>
<dbReference type="PANTHER" id="PTHR15272">
    <property type="entry name" value="CHROMATIN ASSEMBLY FACTOR 1 SUBUNIT A CAF-1 SUBUNIT A"/>
    <property type="match status" value="1"/>
</dbReference>
<organism evidence="7 8">
    <name type="scientific">Lagenidium giganteum</name>
    <dbReference type="NCBI Taxonomy" id="4803"/>
    <lineage>
        <taxon>Eukaryota</taxon>
        <taxon>Sar</taxon>
        <taxon>Stramenopiles</taxon>
        <taxon>Oomycota</taxon>
        <taxon>Peronosporomycetes</taxon>
        <taxon>Pythiales</taxon>
        <taxon>Pythiaceae</taxon>
    </lineage>
</organism>
<feature type="compositionally biased region" description="Basic and acidic residues" evidence="5">
    <location>
        <begin position="958"/>
        <end position="973"/>
    </location>
</feature>
<evidence type="ECO:0000256" key="4">
    <source>
        <dbReference type="ARBA" id="ARBA00023242"/>
    </source>
</evidence>
<comment type="caution">
    <text evidence="7">The sequence shown here is derived from an EMBL/GenBank/DDBJ whole genome shotgun (WGS) entry which is preliminary data.</text>
</comment>
<proteinExistence type="predicted"/>
<dbReference type="InterPro" id="IPR022043">
    <property type="entry name" value="CAF1A_DD"/>
</dbReference>
<feature type="region of interest" description="Disordered" evidence="5">
    <location>
        <begin position="713"/>
        <end position="744"/>
    </location>
</feature>
<evidence type="ECO:0000256" key="1">
    <source>
        <dbReference type="ARBA" id="ARBA00004123"/>
    </source>
</evidence>
<dbReference type="AlphaFoldDB" id="A0AAV2YR57"/>
<feature type="domain" description="Chromatin assembly factor 1 subunit A dimerization" evidence="6">
    <location>
        <begin position="673"/>
        <end position="741"/>
    </location>
</feature>
<feature type="compositionally biased region" description="Basic residues" evidence="5">
    <location>
        <begin position="783"/>
        <end position="793"/>
    </location>
</feature>
<keyword evidence="4" id="KW-0539">Nucleus</keyword>
<feature type="compositionally biased region" description="Low complexity" evidence="5">
    <location>
        <begin position="859"/>
        <end position="868"/>
    </location>
</feature>
<keyword evidence="8" id="KW-1185">Reference proteome</keyword>
<dbReference type="GO" id="GO:0005634">
    <property type="term" value="C:nucleus"/>
    <property type="evidence" value="ECO:0007669"/>
    <property type="project" value="UniProtKB-SubCell"/>
</dbReference>
<evidence type="ECO:0000313" key="8">
    <source>
        <dbReference type="Proteomes" id="UP001146120"/>
    </source>
</evidence>
<feature type="compositionally biased region" description="Low complexity" evidence="5">
    <location>
        <begin position="893"/>
        <end position="908"/>
    </location>
</feature>
<accession>A0AAV2YR57</accession>
<evidence type="ECO:0000313" key="7">
    <source>
        <dbReference type="EMBL" id="DAZ96585.1"/>
    </source>
</evidence>
<dbReference type="PANTHER" id="PTHR15272:SF0">
    <property type="entry name" value="CHROMATIN ASSEMBLY FACTOR 1 SUBUNIT A"/>
    <property type="match status" value="1"/>
</dbReference>